<organism evidence="1 2">
    <name type="scientific">Puccinia graminis f. sp. tritici</name>
    <dbReference type="NCBI Taxonomy" id="56615"/>
    <lineage>
        <taxon>Eukaryota</taxon>
        <taxon>Fungi</taxon>
        <taxon>Dikarya</taxon>
        <taxon>Basidiomycota</taxon>
        <taxon>Pucciniomycotina</taxon>
        <taxon>Pucciniomycetes</taxon>
        <taxon>Pucciniales</taxon>
        <taxon>Pucciniaceae</taxon>
        <taxon>Puccinia</taxon>
    </lineage>
</organism>
<dbReference type="EMBL" id="VDEP01000472">
    <property type="protein sequence ID" value="KAA1075650.1"/>
    <property type="molecule type" value="Genomic_DNA"/>
</dbReference>
<proteinExistence type="predicted"/>
<dbReference type="AlphaFoldDB" id="A0A5B0MIP4"/>
<sequence length="140" mass="15300">MSPKLGIEESGDYEKTLAALPTGRVTTSSRSSKLEIAQPGAIFIRAHHLFHQFLEPVRRGLLEPCGRHLSYKPGAAIFGTQLVECYQGAAHSECCGKKIECYGHGRSGTAPNKRGVWPITSARTRDESLMGYPSIHPSLH</sequence>
<gene>
    <name evidence="1" type="ORF">PGTUg99_033666</name>
</gene>
<evidence type="ECO:0000313" key="2">
    <source>
        <dbReference type="Proteomes" id="UP000325313"/>
    </source>
</evidence>
<dbReference type="Proteomes" id="UP000325313">
    <property type="component" value="Unassembled WGS sequence"/>
</dbReference>
<protein>
    <submittedName>
        <fullName evidence="1">Uncharacterized protein</fullName>
    </submittedName>
</protein>
<comment type="caution">
    <text evidence="1">The sequence shown here is derived from an EMBL/GenBank/DDBJ whole genome shotgun (WGS) entry which is preliminary data.</text>
</comment>
<name>A0A5B0MIP4_PUCGR</name>
<evidence type="ECO:0000313" key="1">
    <source>
        <dbReference type="EMBL" id="KAA1075650.1"/>
    </source>
</evidence>
<reference evidence="1 2" key="1">
    <citation type="submission" date="2019-05" db="EMBL/GenBank/DDBJ databases">
        <title>Emergence of the Ug99 lineage of the wheat stem rust pathogen through somatic hybridization.</title>
        <authorList>
            <person name="Li F."/>
            <person name="Upadhyaya N.M."/>
            <person name="Sperschneider J."/>
            <person name="Matny O."/>
            <person name="Nguyen-Phuc H."/>
            <person name="Mago R."/>
            <person name="Raley C."/>
            <person name="Miller M.E."/>
            <person name="Silverstein K.A.T."/>
            <person name="Henningsen E."/>
            <person name="Hirsch C.D."/>
            <person name="Visser B."/>
            <person name="Pretorius Z.A."/>
            <person name="Steffenson B.J."/>
            <person name="Schwessinger B."/>
            <person name="Dodds P.N."/>
            <person name="Figueroa M."/>
        </authorList>
    </citation>
    <scope>NUCLEOTIDE SEQUENCE [LARGE SCALE GENOMIC DNA]</scope>
    <source>
        <strain evidence="1 2">Ug99</strain>
    </source>
</reference>
<accession>A0A5B0MIP4</accession>